<dbReference type="Proteomes" id="UP001500483">
    <property type="component" value="Unassembled WGS sequence"/>
</dbReference>
<dbReference type="EMBL" id="BAAAYK010000038">
    <property type="protein sequence ID" value="GAA3362396.1"/>
    <property type="molecule type" value="Genomic_DNA"/>
</dbReference>
<gene>
    <name evidence="3" type="primary">tenA</name>
    <name evidence="3" type="ORF">GCM10020366_50160</name>
</gene>
<dbReference type="PANTHER" id="PTHR43198:SF2">
    <property type="entry name" value="SI:CH1073-67J19.1-RELATED"/>
    <property type="match status" value="1"/>
</dbReference>
<evidence type="ECO:0000259" key="2">
    <source>
        <dbReference type="Pfam" id="PF03070"/>
    </source>
</evidence>
<dbReference type="SUPFAM" id="SSF48613">
    <property type="entry name" value="Heme oxygenase-like"/>
    <property type="match status" value="1"/>
</dbReference>
<dbReference type="InterPro" id="IPR016084">
    <property type="entry name" value="Haem_Oase-like_multi-hlx"/>
</dbReference>
<dbReference type="InterPro" id="IPR050967">
    <property type="entry name" value="Thiamine_Salvage_TenA"/>
</dbReference>
<protein>
    <submittedName>
        <fullName evidence="3">Thiaminase II</fullName>
    </submittedName>
</protein>
<sequence length="237" mass="26165">MSRLPDPPAGGFCARAWERTAELQRAVVAHPFNAALTDGTLDRERFAFYIVQDARYLIAFAQALSAAATRSEDPADAAFLAGAARGALVEERRLHAGYVEEFGLSADDLAGVATSPSCTAYTSFLRASALVDPYPVLLAAVLPCFWVYQHVGSEILAAVGDVSAHPYRRWIETYADEEFAEAVLAARELTDRAAAAADEPVRERMLAAFSRATEYEWMFWDGAWRLERWPTAQWLPE</sequence>
<dbReference type="Pfam" id="PF03070">
    <property type="entry name" value="TENA_THI-4"/>
    <property type="match status" value="1"/>
</dbReference>
<keyword evidence="4" id="KW-1185">Reference proteome</keyword>
<feature type="domain" description="Thiaminase-2/PQQC" evidence="2">
    <location>
        <begin position="19"/>
        <end position="225"/>
    </location>
</feature>
<dbReference type="Gene3D" id="1.20.910.10">
    <property type="entry name" value="Heme oxygenase-like"/>
    <property type="match status" value="1"/>
</dbReference>
<dbReference type="RefSeq" id="WP_344929804.1">
    <property type="nucleotide sequence ID" value="NZ_BAAAYK010000038.1"/>
</dbReference>
<evidence type="ECO:0000313" key="3">
    <source>
        <dbReference type="EMBL" id="GAA3362396.1"/>
    </source>
</evidence>
<dbReference type="CDD" id="cd19365">
    <property type="entry name" value="TenA_C-like"/>
    <property type="match status" value="1"/>
</dbReference>
<name>A0ABP6RX05_9PSEU</name>
<comment type="caution">
    <text evidence="3">The sequence shown here is derived from an EMBL/GenBank/DDBJ whole genome shotgun (WGS) entry which is preliminary data.</text>
</comment>
<organism evidence="3 4">
    <name type="scientific">Saccharopolyspora gregorii</name>
    <dbReference type="NCBI Taxonomy" id="33914"/>
    <lineage>
        <taxon>Bacteria</taxon>
        <taxon>Bacillati</taxon>
        <taxon>Actinomycetota</taxon>
        <taxon>Actinomycetes</taxon>
        <taxon>Pseudonocardiales</taxon>
        <taxon>Pseudonocardiaceae</taxon>
        <taxon>Saccharopolyspora</taxon>
    </lineage>
</organism>
<evidence type="ECO:0000313" key="4">
    <source>
        <dbReference type="Proteomes" id="UP001500483"/>
    </source>
</evidence>
<evidence type="ECO:0000256" key="1">
    <source>
        <dbReference type="ARBA" id="ARBA00004948"/>
    </source>
</evidence>
<proteinExistence type="predicted"/>
<dbReference type="InterPro" id="IPR004305">
    <property type="entry name" value="Thiaminase-2/PQQC"/>
</dbReference>
<reference evidence="4" key="1">
    <citation type="journal article" date="2019" name="Int. J. Syst. Evol. Microbiol.">
        <title>The Global Catalogue of Microorganisms (GCM) 10K type strain sequencing project: providing services to taxonomists for standard genome sequencing and annotation.</title>
        <authorList>
            <consortium name="The Broad Institute Genomics Platform"/>
            <consortium name="The Broad Institute Genome Sequencing Center for Infectious Disease"/>
            <person name="Wu L."/>
            <person name="Ma J."/>
        </authorList>
    </citation>
    <scope>NUCLEOTIDE SEQUENCE [LARGE SCALE GENOMIC DNA]</scope>
    <source>
        <strain evidence="4">JCM 9687</strain>
    </source>
</reference>
<accession>A0ABP6RX05</accession>
<dbReference type="PANTHER" id="PTHR43198">
    <property type="entry name" value="BIFUNCTIONAL TH2 PROTEIN"/>
    <property type="match status" value="1"/>
</dbReference>
<comment type="pathway">
    <text evidence="1">Cofactor biosynthesis; thiamine diphosphate biosynthesis.</text>
</comment>